<comment type="caution">
    <text evidence="3">The sequence shown here is derived from an EMBL/GenBank/DDBJ whole genome shotgun (WGS) entry which is preliminary data.</text>
</comment>
<feature type="compositionally biased region" description="Polar residues" evidence="2">
    <location>
        <begin position="322"/>
        <end position="343"/>
    </location>
</feature>
<feature type="compositionally biased region" description="Polar residues" evidence="2">
    <location>
        <begin position="416"/>
        <end position="431"/>
    </location>
</feature>
<feature type="region of interest" description="Disordered" evidence="2">
    <location>
        <begin position="322"/>
        <end position="355"/>
    </location>
</feature>
<organism evidence="3 4">
    <name type="scientific">Polytolypa hystricis (strain UAMH7299)</name>
    <dbReference type="NCBI Taxonomy" id="1447883"/>
    <lineage>
        <taxon>Eukaryota</taxon>
        <taxon>Fungi</taxon>
        <taxon>Dikarya</taxon>
        <taxon>Ascomycota</taxon>
        <taxon>Pezizomycotina</taxon>
        <taxon>Eurotiomycetes</taxon>
        <taxon>Eurotiomycetidae</taxon>
        <taxon>Onygenales</taxon>
        <taxon>Onygenales incertae sedis</taxon>
        <taxon>Polytolypa</taxon>
    </lineage>
</organism>
<feature type="compositionally biased region" description="Pro residues" evidence="2">
    <location>
        <begin position="392"/>
        <end position="413"/>
    </location>
</feature>
<proteinExistence type="predicted"/>
<dbReference type="SUPFAM" id="SSF48452">
    <property type="entry name" value="TPR-like"/>
    <property type="match status" value="1"/>
</dbReference>
<dbReference type="EMBL" id="PDNA01000040">
    <property type="protein sequence ID" value="PGH20417.1"/>
    <property type="molecule type" value="Genomic_DNA"/>
</dbReference>
<sequence>MAVSQTQQRYDTYHMPSPKALNAEVLRLQASQLNLQEALALWYSAVNHARLTQFVESLEEHIQLLRRGGRILPSAPVWFNLGSLWASVGDLRRAIEAYEISTREDESFTLAWFCWGVALFLFKRYGESRNAFDRCSLTFNPAAHARSHEEYGLHYILEKRCVIMSIRIAQHHYDIERGLSMAAPGDLSMSAHTLNLFLEPHWALDNRRPNNFVKAKKTTVERIVVIFVRLRDSISRIVKSKLAQGNIQRANASSKGVTSTVPRPAHVPAAVIRGTDPTFTISQAVRRAGGLSPDITMIRGALVAPEELVTVTPMSLSPQASFSTALTSVSEPGNNQRPSTTNRESLRNYRTDEPPGLLPLAPSNHFVCRCGQHLLPGHRDSHVRLNPKPRGPRLPLPDFVFPPRPTEPKPPATLPSLSRIQTAPTQANDGSPQRHPRYYSTLPNLSRSNSGSASDRASMGQGNSESYWTTPRGPNTRTAVVIDGTFFSSRTNTNTSESEGSSVPNRERVIGPIHPTRQEASIDDILDSRAYTIPDDTTRNIRGRTVERGNDSRAKRP</sequence>
<dbReference type="Gene3D" id="1.25.40.10">
    <property type="entry name" value="Tetratricopeptide repeat domain"/>
    <property type="match status" value="1"/>
</dbReference>
<dbReference type="STRING" id="1447883.A0A2B7YIH1"/>
<protein>
    <submittedName>
        <fullName evidence="3">Uncharacterized protein</fullName>
    </submittedName>
</protein>
<feature type="compositionally biased region" description="Basic and acidic residues" evidence="2">
    <location>
        <begin position="344"/>
        <end position="353"/>
    </location>
</feature>
<feature type="repeat" description="TPR" evidence="1">
    <location>
        <begin position="75"/>
        <end position="108"/>
    </location>
</feature>
<feature type="region of interest" description="Disordered" evidence="2">
    <location>
        <begin position="377"/>
        <end position="476"/>
    </location>
</feature>
<evidence type="ECO:0000256" key="1">
    <source>
        <dbReference type="PROSITE-ProRule" id="PRU00339"/>
    </source>
</evidence>
<evidence type="ECO:0000256" key="2">
    <source>
        <dbReference type="SAM" id="MobiDB-lite"/>
    </source>
</evidence>
<feature type="region of interest" description="Disordered" evidence="2">
    <location>
        <begin position="534"/>
        <end position="557"/>
    </location>
</feature>
<reference evidence="3 4" key="1">
    <citation type="submission" date="2017-10" db="EMBL/GenBank/DDBJ databases">
        <title>Comparative genomics in systemic dimorphic fungi from Ajellomycetaceae.</title>
        <authorList>
            <person name="Munoz J.F."/>
            <person name="Mcewen J.G."/>
            <person name="Clay O.K."/>
            <person name="Cuomo C.A."/>
        </authorList>
    </citation>
    <scope>NUCLEOTIDE SEQUENCE [LARGE SCALE GENOMIC DNA]</scope>
    <source>
        <strain evidence="3 4">UAMH7299</strain>
    </source>
</reference>
<evidence type="ECO:0000313" key="3">
    <source>
        <dbReference type="EMBL" id="PGH20417.1"/>
    </source>
</evidence>
<gene>
    <name evidence="3" type="ORF">AJ80_03562</name>
</gene>
<dbReference type="InterPro" id="IPR019734">
    <property type="entry name" value="TPR_rpt"/>
</dbReference>
<evidence type="ECO:0000313" key="4">
    <source>
        <dbReference type="Proteomes" id="UP000224634"/>
    </source>
</evidence>
<feature type="compositionally biased region" description="Low complexity" evidence="2">
    <location>
        <begin position="489"/>
        <end position="502"/>
    </location>
</feature>
<feature type="region of interest" description="Disordered" evidence="2">
    <location>
        <begin position="489"/>
        <end position="518"/>
    </location>
</feature>
<name>A0A2B7YIH1_POLH7</name>
<feature type="compositionally biased region" description="Basic and acidic residues" evidence="2">
    <location>
        <begin position="536"/>
        <end position="557"/>
    </location>
</feature>
<keyword evidence="4" id="KW-1185">Reference proteome</keyword>
<keyword evidence="1" id="KW-0802">TPR repeat</keyword>
<dbReference type="Proteomes" id="UP000224634">
    <property type="component" value="Unassembled WGS sequence"/>
</dbReference>
<dbReference type="AlphaFoldDB" id="A0A2B7YIH1"/>
<accession>A0A2B7YIH1</accession>
<dbReference type="InterPro" id="IPR011990">
    <property type="entry name" value="TPR-like_helical_dom_sf"/>
</dbReference>
<dbReference type="PROSITE" id="PS50005">
    <property type="entry name" value="TPR"/>
    <property type="match status" value="1"/>
</dbReference>
<dbReference type="OrthoDB" id="9450131at2759"/>
<feature type="compositionally biased region" description="Polar residues" evidence="2">
    <location>
        <begin position="441"/>
        <end position="476"/>
    </location>
</feature>